<reference evidence="1 2" key="1">
    <citation type="submission" date="2012-05" db="EMBL/GenBank/DDBJ databases">
        <authorList>
            <person name="Weinstock G."/>
            <person name="Sodergren E."/>
            <person name="Lobos E.A."/>
            <person name="Fulton L."/>
            <person name="Fulton R."/>
            <person name="Courtney L."/>
            <person name="Fronick C."/>
            <person name="O'Laughlin M."/>
            <person name="Godfrey J."/>
            <person name="Wilson R.M."/>
            <person name="Miner T."/>
            <person name="Farmer C."/>
            <person name="Delehaunty K."/>
            <person name="Cordes M."/>
            <person name="Minx P."/>
            <person name="Tomlinson C."/>
            <person name="Chen J."/>
            <person name="Wollam A."/>
            <person name="Pepin K.H."/>
            <person name="Bhonagiri V."/>
            <person name="Zhang X."/>
            <person name="Suruliraj S."/>
            <person name="Warren W."/>
            <person name="Mitreva M."/>
            <person name="Mardis E.R."/>
            <person name="Wilson R.K."/>
        </authorList>
    </citation>
    <scope>NUCLEOTIDE SEQUENCE [LARGE SCALE GENOMIC DNA]</scope>
    <source>
        <strain evidence="1 2">DSM 1785</strain>
    </source>
</reference>
<accession>L1Q8G4</accession>
<dbReference type="eggNOG" id="ENOG5030GH5">
    <property type="taxonomic scope" value="Bacteria"/>
</dbReference>
<evidence type="ECO:0000313" key="1">
    <source>
        <dbReference type="EMBL" id="EKY24005.1"/>
    </source>
</evidence>
<proteinExistence type="predicted"/>
<dbReference type="PATRIC" id="fig|545697.3.peg.2715"/>
<organism evidence="1 2">
    <name type="scientific">Clostridium celatum DSM 1785</name>
    <dbReference type="NCBI Taxonomy" id="545697"/>
    <lineage>
        <taxon>Bacteria</taxon>
        <taxon>Bacillati</taxon>
        <taxon>Bacillota</taxon>
        <taxon>Clostridia</taxon>
        <taxon>Eubacteriales</taxon>
        <taxon>Clostridiaceae</taxon>
        <taxon>Clostridium</taxon>
    </lineage>
</organism>
<dbReference type="Proteomes" id="UP000010420">
    <property type="component" value="Unassembled WGS sequence"/>
</dbReference>
<dbReference type="AlphaFoldDB" id="L1Q8G4"/>
<keyword evidence="2" id="KW-1185">Reference proteome</keyword>
<comment type="caution">
    <text evidence="1">The sequence shown here is derived from an EMBL/GenBank/DDBJ whole genome shotgun (WGS) entry which is preliminary data.</text>
</comment>
<dbReference type="HOGENOM" id="CLU_1567970_0_0_9"/>
<evidence type="ECO:0000313" key="2">
    <source>
        <dbReference type="Proteomes" id="UP000010420"/>
    </source>
</evidence>
<gene>
    <name evidence="1" type="ORF">HMPREF0216_02764</name>
</gene>
<protein>
    <submittedName>
        <fullName evidence="1">Uncharacterized protein</fullName>
    </submittedName>
</protein>
<name>L1Q8G4_9CLOT</name>
<sequence length="179" mass="20814">MEMDLNTRVLDEKINLLKKSLEIVGGTSYLNGENTNNDTLLQLILEKAFNGEVVKFDVNNNSYSIQELLKKKQAYEIYFLKNKSKALQSIVFKIKKYDTSLDSLIRKYKKCRGLEEYNEIYNTISKRYRLDINKIVLSEIDEEVVSALTIEDEAKYYGEYLDQKKKQIIDGVISKMGIV</sequence>
<dbReference type="EMBL" id="AMEZ01000091">
    <property type="protein sequence ID" value="EKY24005.1"/>
    <property type="molecule type" value="Genomic_DNA"/>
</dbReference>